<dbReference type="InterPro" id="IPR046341">
    <property type="entry name" value="SET_dom_sf"/>
</dbReference>
<keyword evidence="8" id="KW-0949">S-adenosyl-L-methionine</keyword>
<dbReference type="Pfam" id="PF11767">
    <property type="entry name" value="SET_assoc"/>
    <property type="match status" value="1"/>
</dbReference>
<dbReference type="EMBL" id="JANBOH010000184">
    <property type="protein sequence ID" value="KAJ1644219.1"/>
    <property type="molecule type" value="Genomic_DNA"/>
</dbReference>
<dbReference type="SUPFAM" id="SSF82199">
    <property type="entry name" value="SET domain"/>
    <property type="match status" value="1"/>
</dbReference>
<accession>A0A9W7XIZ2</accession>
<feature type="region of interest" description="Disordered" evidence="16">
    <location>
        <begin position="561"/>
        <end position="594"/>
    </location>
</feature>
<dbReference type="PANTHER" id="PTHR45814:SF2">
    <property type="entry name" value="HISTONE-LYSINE N-METHYLTRANSFERASE SETD1"/>
    <property type="match status" value="1"/>
</dbReference>
<dbReference type="SMART" id="SM01291">
    <property type="entry name" value="N-SET"/>
    <property type="match status" value="1"/>
</dbReference>
<feature type="region of interest" description="Disordered" evidence="16">
    <location>
        <begin position="1"/>
        <end position="68"/>
    </location>
</feature>
<evidence type="ECO:0000259" key="17">
    <source>
        <dbReference type="PROSITE" id="PS50102"/>
    </source>
</evidence>
<feature type="domain" description="Post-SET" evidence="19">
    <location>
        <begin position="1099"/>
        <end position="1115"/>
    </location>
</feature>
<dbReference type="Gene3D" id="2.170.270.10">
    <property type="entry name" value="SET domain"/>
    <property type="match status" value="1"/>
</dbReference>
<evidence type="ECO:0000256" key="3">
    <source>
        <dbReference type="ARBA" id="ARBA00012182"/>
    </source>
</evidence>
<dbReference type="Pfam" id="PF00856">
    <property type="entry name" value="SET"/>
    <property type="match status" value="1"/>
</dbReference>
<dbReference type="InterPro" id="IPR044570">
    <property type="entry name" value="Set1-like"/>
</dbReference>
<proteinExistence type="predicted"/>
<dbReference type="PANTHER" id="PTHR45814">
    <property type="entry name" value="HISTONE-LYSINE N-METHYLTRANSFERASE SETD1"/>
    <property type="match status" value="1"/>
</dbReference>
<dbReference type="GO" id="GO:0032259">
    <property type="term" value="P:methylation"/>
    <property type="evidence" value="ECO:0007669"/>
    <property type="project" value="UniProtKB-KW"/>
</dbReference>
<evidence type="ECO:0000259" key="18">
    <source>
        <dbReference type="PROSITE" id="PS50280"/>
    </source>
</evidence>
<feature type="compositionally biased region" description="Low complexity" evidence="16">
    <location>
        <begin position="281"/>
        <end position="303"/>
    </location>
</feature>
<evidence type="ECO:0000256" key="16">
    <source>
        <dbReference type="SAM" id="MobiDB-lite"/>
    </source>
</evidence>
<feature type="region of interest" description="Disordered" evidence="16">
    <location>
        <begin position="633"/>
        <end position="761"/>
    </location>
</feature>
<dbReference type="SUPFAM" id="SSF54928">
    <property type="entry name" value="RNA-binding domain, RBD"/>
    <property type="match status" value="2"/>
</dbReference>
<dbReference type="InterPro" id="IPR003616">
    <property type="entry name" value="Post-SET_dom"/>
</dbReference>
<feature type="compositionally biased region" description="Low complexity" evidence="16">
    <location>
        <begin position="561"/>
        <end position="572"/>
    </location>
</feature>
<dbReference type="Proteomes" id="UP001145021">
    <property type="component" value="Unassembled WGS sequence"/>
</dbReference>
<evidence type="ECO:0000256" key="13">
    <source>
        <dbReference type="ARBA" id="ARBA00047583"/>
    </source>
</evidence>
<dbReference type="AlphaFoldDB" id="A0A9W7XIZ2"/>
<feature type="compositionally biased region" description="Polar residues" evidence="16">
    <location>
        <begin position="635"/>
        <end position="646"/>
    </location>
</feature>
<dbReference type="Pfam" id="PF00076">
    <property type="entry name" value="RRM_1"/>
    <property type="match status" value="1"/>
</dbReference>
<dbReference type="InterPro" id="IPR012677">
    <property type="entry name" value="Nucleotide-bd_a/b_plait_sf"/>
</dbReference>
<keyword evidence="21" id="KW-1185">Reference proteome</keyword>
<keyword evidence="6 20" id="KW-0489">Methyltransferase</keyword>
<feature type="compositionally biased region" description="Basic residues" evidence="16">
    <location>
        <begin position="734"/>
        <end position="744"/>
    </location>
</feature>
<name>A0A9W7XIZ2_9FUNG</name>
<dbReference type="EC" id="2.1.1.354" evidence="3"/>
<feature type="compositionally biased region" description="Acidic residues" evidence="16">
    <location>
        <begin position="689"/>
        <end position="713"/>
    </location>
</feature>
<feature type="domain" description="SET" evidence="18">
    <location>
        <begin position="976"/>
        <end position="1093"/>
    </location>
</feature>
<evidence type="ECO:0000256" key="9">
    <source>
        <dbReference type="ARBA" id="ARBA00022853"/>
    </source>
</evidence>
<dbReference type="PROSITE" id="PS50102">
    <property type="entry name" value="RRM"/>
    <property type="match status" value="1"/>
</dbReference>
<evidence type="ECO:0000259" key="19">
    <source>
        <dbReference type="PROSITE" id="PS50868"/>
    </source>
</evidence>
<dbReference type="PROSITE" id="PS50280">
    <property type="entry name" value="SET"/>
    <property type="match status" value="1"/>
</dbReference>
<evidence type="ECO:0000256" key="5">
    <source>
        <dbReference type="ARBA" id="ARBA00022454"/>
    </source>
</evidence>
<evidence type="ECO:0000256" key="1">
    <source>
        <dbReference type="ARBA" id="ARBA00004123"/>
    </source>
</evidence>
<feature type="region of interest" description="Disordered" evidence="16">
    <location>
        <begin position="904"/>
        <end position="958"/>
    </location>
</feature>
<evidence type="ECO:0000256" key="12">
    <source>
        <dbReference type="ARBA" id="ARBA00047571"/>
    </source>
</evidence>
<feature type="region of interest" description="Disordered" evidence="16">
    <location>
        <begin position="838"/>
        <end position="863"/>
    </location>
</feature>
<feature type="compositionally biased region" description="Polar residues" evidence="16">
    <location>
        <begin position="904"/>
        <end position="913"/>
    </location>
</feature>
<dbReference type="Gene3D" id="3.30.70.330">
    <property type="match status" value="1"/>
</dbReference>
<comment type="subcellular location">
    <subcellularLocation>
        <location evidence="2">Chromosome</location>
    </subcellularLocation>
    <subcellularLocation>
        <location evidence="1">Nucleus</location>
    </subcellularLocation>
</comment>
<keyword evidence="15" id="KW-0694">RNA-binding</keyword>
<protein>
    <recommendedName>
        <fullName evidence="4">Histone-lysine N-methyltransferase, H3 lysine-4 specific</fullName>
        <ecNumber evidence="3">2.1.1.354</ecNumber>
    </recommendedName>
    <alternativeName>
        <fullName evidence="11">SET domain-containing protein 1</fullName>
    </alternativeName>
</protein>
<evidence type="ECO:0000256" key="2">
    <source>
        <dbReference type="ARBA" id="ARBA00004286"/>
    </source>
</evidence>
<dbReference type="CDD" id="cd00590">
    <property type="entry name" value="RRM_SF"/>
    <property type="match status" value="1"/>
</dbReference>
<dbReference type="InterPro" id="IPR024636">
    <property type="entry name" value="SET_assoc"/>
</dbReference>
<comment type="catalytic activity">
    <reaction evidence="14">
        <text>N(6),N(6)-dimethyl-L-lysyl(4)-[histone H3] + S-adenosyl-L-methionine = N(6),N(6),N(6)-trimethyl-L-lysyl(4)-[histone H3] + S-adenosyl-L-homocysteine + H(+)</text>
        <dbReference type="Rhea" id="RHEA:60272"/>
        <dbReference type="Rhea" id="RHEA-COMP:15537"/>
        <dbReference type="Rhea" id="RHEA-COMP:15540"/>
        <dbReference type="ChEBI" id="CHEBI:15378"/>
        <dbReference type="ChEBI" id="CHEBI:57856"/>
        <dbReference type="ChEBI" id="CHEBI:59789"/>
        <dbReference type="ChEBI" id="CHEBI:61961"/>
        <dbReference type="ChEBI" id="CHEBI:61976"/>
    </reaction>
</comment>
<comment type="caution">
    <text evidence="20">The sequence shown here is derived from an EMBL/GenBank/DDBJ whole genome shotgun (WGS) entry which is preliminary data.</text>
</comment>
<gene>
    <name evidence="20" type="primary">SETD1B</name>
    <name evidence="20" type="ORF">LPJ64_004089</name>
</gene>
<organism evidence="20 21">
    <name type="scientific">Coemansia asiatica</name>
    <dbReference type="NCBI Taxonomy" id="1052880"/>
    <lineage>
        <taxon>Eukaryota</taxon>
        <taxon>Fungi</taxon>
        <taxon>Fungi incertae sedis</taxon>
        <taxon>Zoopagomycota</taxon>
        <taxon>Kickxellomycotina</taxon>
        <taxon>Kickxellomycetes</taxon>
        <taxon>Kickxellales</taxon>
        <taxon>Kickxellaceae</taxon>
        <taxon>Coemansia</taxon>
    </lineage>
</organism>
<dbReference type="GO" id="GO:0048188">
    <property type="term" value="C:Set1C/COMPASS complex"/>
    <property type="evidence" value="ECO:0007669"/>
    <property type="project" value="TreeGrafter"/>
</dbReference>
<evidence type="ECO:0000256" key="4">
    <source>
        <dbReference type="ARBA" id="ARBA00015839"/>
    </source>
</evidence>
<evidence type="ECO:0000256" key="10">
    <source>
        <dbReference type="ARBA" id="ARBA00023242"/>
    </source>
</evidence>
<dbReference type="PROSITE" id="PS50868">
    <property type="entry name" value="POST_SET"/>
    <property type="match status" value="1"/>
</dbReference>
<keyword evidence="5" id="KW-0158">Chromosome</keyword>
<evidence type="ECO:0000256" key="11">
    <source>
        <dbReference type="ARBA" id="ARBA00030093"/>
    </source>
</evidence>
<dbReference type="InterPro" id="IPR001214">
    <property type="entry name" value="SET_dom"/>
</dbReference>
<reference evidence="20" key="1">
    <citation type="submission" date="2022-07" db="EMBL/GenBank/DDBJ databases">
        <title>Phylogenomic reconstructions and comparative analyses of Kickxellomycotina fungi.</title>
        <authorList>
            <person name="Reynolds N.K."/>
            <person name="Stajich J.E."/>
            <person name="Barry K."/>
            <person name="Grigoriev I.V."/>
            <person name="Crous P."/>
            <person name="Smith M.E."/>
        </authorList>
    </citation>
    <scope>NUCLEOTIDE SEQUENCE</scope>
    <source>
        <strain evidence="20">NBRC 105413</strain>
    </source>
</reference>
<dbReference type="InterPro" id="IPR024657">
    <property type="entry name" value="COMPASS_Set1_N-SET"/>
</dbReference>
<feature type="region of interest" description="Disordered" evidence="16">
    <location>
        <begin position="94"/>
        <end position="141"/>
    </location>
</feature>
<evidence type="ECO:0000313" key="20">
    <source>
        <dbReference type="EMBL" id="KAJ1644219.1"/>
    </source>
</evidence>
<dbReference type="SMART" id="SM00508">
    <property type="entry name" value="PostSET"/>
    <property type="match status" value="1"/>
</dbReference>
<feature type="compositionally biased region" description="Polar residues" evidence="16">
    <location>
        <begin position="24"/>
        <end position="61"/>
    </location>
</feature>
<feature type="region of interest" description="Disordered" evidence="16">
    <location>
        <begin position="263"/>
        <end position="309"/>
    </location>
</feature>
<dbReference type="InterPro" id="IPR000504">
    <property type="entry name" value="RRM_dom"/>
</dbReference>
<keyword evidence="9" id="KW-0156">Chromatin regulator</keyword>
<evidence type="ECO:0000256" key="15">
    <source>
        <dbReference type="PROSITE-ProRule" id="PRU00176"/>
    </source>
</evidence>
<sequence>MSAGSPWSFDATSSAKAQQEAAETGSSQSSSINATQPWQQRSSSTIYKTQSYLSTPQSLRSPASRYEGYNSQREKAAYANTHRPEVTVNEQKHALSHGFGARPQRDSISSGEAPINGSIQSTASRDPRASSHGRLLRSKQLPKRNPWTLRMPLLEHDAYTVGSPVKCAIVVSNMSPLITTDRIRAHFAIYGAVGSVRLGYDPTTGMSLGIARVEFVVSSDTSHPRIAANDAINMGRTIQAGDPPANVALDVDDYFTKQQQLQLRHSEHKVQRSPIRNIATSRGPSLARSPRRSLSSRNQSPLSVAQEHESEAKRTIVRSEISAIRIARSCISFSQNTESDVMRHFERFRPASVVRDGAYWYVLFTSDRDAHRCQRLCDKQQFAGHIIDVEIFDPVDNRRLAELDEIAKKRALLPMSVLEYGHNCDRSRSRSRSRSRISGDKAYYSSTRKSRGLEVQQFSENDPELLKYTQELLLREISETFLQYIQKRRIQPLVSDFAQKTNGISATGSQSRLSDAKGSMGSQIIDPTLMLKRMSRGNALSSDRPKPINAVLADLPSFRRGAAGTSSSAAGGLKIGRAAKEDGTRSRKQSVDCNSTSSILSDIDIDIDIDDFDAQSRANGEARAVKALSKRKRITSTSTHRLSSSMHGLDSSDIEPHDGKSRSKAALKNRGNSARLAAEEFASSSQDMVYEEDASDTSDDEEDVLGNDYDSDFSDLAIVPQRKAKAKRQDAKTAKKPARKKRARMGSQALSAVESSQPGTPLALSLEGAELVEEEPEPDVPVHSTGSARTEGYYKIDSKMKSIYLPQLHSQLHWAASFFGGTDAAVASRLRGFAQKTKGVVANRRGSGATDGPTRGSRGGMSNMSDASLYYSLAHAGMGSSSRTHRAANRKLRAEFSFGIGSSSGLQSGASNTSNGLAGDGNSNADGNSGNGNSSGNVNGSGSGGNSGSGTDLVGTGSSNGGSDLLRFNQLESRTKRLRFSKSAIHDWGLFASEPIYQGEFVIEYIGERIRAQLADLREEQYEREGIGSSYLFRVDDEIVIDATKCGNVARFVNHSCEPNCTARTIVADGTKRIVIYASQDIQVGEEVTYDYKFPSEEVKIPCLCGAANCRGYLN</sequence>
<feature type="domain" description="RRM" evidence="17">
    <location>
        <begin position="167"/>
        <end position="239"/>
    </location>
</feature>
<comment type="catalytic activity">
    <reaction evidence="13">
        <text>N(6)-methyl-L-lysyl(4)-[histone H3] + S-adenosyl-L-methionine = N(6),N(6)-dimethyl-L-lysyl(4)-[histone H3] + S-adenosyl-L-homocysteine + H(+)</text>
        <dbReference type="Rhea" id="RHEA:60268"/>
        <dbReference type="Rhea" id="RHEA-COMP:15540"/>
        <dbReference type="Rhea" id="RHEA-COMP:15543"/>
        <dbReference type="ChEBI" id="CHEBI:15378"/>
        <dbReference type="ChEBI" id="CHEBI:57856"/>
        <dbReference type="ChEBI" id="CHEBI:59789"/>
        <dbReference type="ChEBI" id="CHEBI:61929"/>
        <dbReference type="ChEBI" id="CHEBI:61976"/>
    </reaction>
</comment>
<dbReference type="SMART" id="SM00317">
    <property type="entry name" value="SET"/>
    <property type="match status" value="1"/>
</dbReference>
<evidence type="ECO:0000256" key="7">
    <source>
        <dbReference type="ARBA" id="ARBA00022679"/>
    </source>
</evidence>
<dbReference type="InterPro" id="IPR035979">
    <property type="entry name" value="RBD_domain_sf"/>
</dbReference>
<keyword evidence="10" id="KW-0539">Nucleus</keyword>
<evidence type="ECO:0000256" key="8">
    <source>
        <dbReference type="ARBA" id="ARBA00022691"/>
    </source>
</evidence>
<keyword evidence="7 20" id="KW-0808">Transferase</keyword>
<feature type="compositionally biased region" description="Gly residues" evidence="16">
    <location>
        <begin position="939"/>
        <end position="948"/>
    </location>
</feature>
<evidence type="ECO:0000313" key="21">
    <source>
        <dbReference type="Proteomes" id="UP001145021"/>
    </source>
</evidence>
<comment type="catalytic activity">
    <reaction evidence="12">
        <text>L-lysyl(4)-[histone H3] + 3 S-adenosyl-L-methionine = N(6),N(6),N(6)-trimethyl-L-lysyl(4)-[histone H3] + 3 S-adenosyl-L-homocysteine + 3 H(+)</text>
        <dbReference type="Rhea" id="RHEA:60260"/>
        <dbReference type="Rhea" id="RHEA-COMP:15537"/>
        <dbReference type="Rhea" id="RHEA-COMP:15547"/>
        <dbReference type="ChEBI" id="CHEBI:15378"/>
        <dbReference type="ChEBI" id="CHEBI:29969"/>
        <dbReference type="ChEBI" id="CHEBI:57856"/>
        <dbReference type="ChEBI" id="CHEBI:59789"/>
        <dbReference type="ChEBI" id="CHEBI:61961"/>
        <dbReference type="EC" id="2.1.1.354"/>
    </reaction>
</comment>
<feature type="compositionally biased region" description="Polar residues" evidence="16">
    <location>
        <begin position="748"/>
        <end position="759"/>
    </location>
</feature>
<feature type="compositionally biased region" description="Low complexity" evidence="16">
    <location>
        <begin position="914"/>
        <end position="938"/>
    </location>
</feature>
<dbReference type="GO" id="GO:0140999">
    <property type="term" value="F:histone H3K4 trimethyltransferase activity"/>
    <property type="evidence" value="ECO:0007669"/>
    <property type="project" value="UniProtKB-EC"/>
</dbReference>
<dbReference type="SMART" id="SM00360">
    <property type="entry name" value="RRM"/>
    <property type="match status" value="1"/>
</dbReference>
<dbReference type="GO" id="GO:0005694">
    <property type="term" value="C:chromosome"/>
    <property type="evidence" value="ECO:0007669"/>
    <property type="project" value="UniProtKB-SubCell"/>
</dbReference>
<dbReference type="GO" id="GO:0003723">
    <property type="term" value="F:RNA binding"/>
    <property type="evidence" value="ECO:0007669"/>
    <property type="project" value="UniProtKB-UniRule"/>
</dbReference>
<evidence type="ECO:0000256" key="6">
    <source>
        <dbReference type="ARBA" id="ARBA00022603"/>
    </source>
</evidence>
<evidence type="ECO:0000256" key="14">
    <source>
        <dbReference type="ARBA" id="ARBA00049129"/>
    </source>
</evidence>